<dbReference type="EMBL" id="JARQWQ010000004">
    <property type="protein sequence ID" value="KAK2572499.1"/>
    <property type="molecule type" value="Genomic_DNA"/>
</dbReference>
<dbReference type="Proteomes" id="UP001249851">
    <property type="component" value="Unassembled WGS sequence"/>
</dbReference>
<sequence length="137" mass="15263">MSWISLSLIFGLIHAVGAQSLETTSSTACVSDSIALPGNDPSRLVKRSWWKARYQDGPWIEIGHCVKTKGCINSTTVLPDGTRAWIGINESLIVERSSDQRNATAQFQYRRASENSLEKEVIQLPSPFQKQQQKFPA</sequence>
<keyword evidence="1" id="KW-0732">Signal</keyword>
<evidence type="ECO:0000256" key="1">
    <source>
        <dbReference type="SAM" id="SignalP"/>
    </source>
</evidence>
<comment type="caution">
    <text evidence="2">The sequence shown here is derived from an EMBL/GenBank/DDBJ whole genome shotgun (WGS) entry which is preliminary data.</text>
</comment>
<accession>A0AAD9R3L5</accession>
<proteinExistence type="predicted"/>
<name>A0AAD9R3L5_ACRCE</name>
<organism evidence="2 3">
    <name type="scientific">Acropora cervicornis</name>
    <name type="common">Staghorn coral</name>
    <dbReference type="NCBI Taxonomy" id="6130"/>
    <lineage>
        <taxon>Eukaryota</taxon>
        <taxon>Metazoa</taxon>
        <taxon>Cnidaria</taxon>
        <taxon>Anthozoa</taxon>
        <taxon>Hexacorallia</taxon>
        <taxon>Scleractinia</taxon>
        <taxon>Astrocoeniina</taxon>
        <taxon>Acroporidae</taxon>
        <taxon>Acropora</taxon>
    </lineage>
</organism>
<keyword evidence="3" id="KW-1185">Reference proteome</keyword>
<reference evidence="2" key="2">
    <citation type="journal article" date="2023" name="Science">
        <title>Genomic signatures of disease resistance in endangered staghorn corals.</title>
        <authorList>
            <person name="Vollmer S.V."/>
            <person name="Selwyn J.D."/>
            <person name="Despard B.A."/>
            <person name="Roesel C.L."/>
        </authorList>
    </citation>
    <scope>NUCLEOTIDE SEQUENCE</scope>
    <source>
        <strain evidence="2">K2</strain>
    </source>
</reference>
<protein>
    <submittedName>
        <fullName evidence="2">Uncharacterized protein</fullName>
    </submittedName>
</protein>
<gene>
    <name evidence="2" type="ORF">P5673_002753</name>
</gene>
<dbReference type="AlphaFoldDB" id="A0AAD9R3L5"/>
<evidence type="ECO:0000313" key="3">
    <source>
        <dbReference type="Proteomes" id="UP001249851"/>
    </source>
</evidence>
<evidence type="ECO:0000313" key="2">
    <source>
        <dbReference type="EMBL" id="KAK2572499.1"/>
    </source>
</evidence>
<feature type="signal peptide" evidence="1">
    <location>
        <begin position="1"/>
        <end position="18"/>
    </location>
</feature>
<reference evidence="2" key="1">
    <citation type="journal article" date="2023" name="G3 (Bethesda)">
        <title>Whole genome assembly and annotation of the endangered Caribbean coral Acropora cervicornis.</title>
        <authorList>
            <person name="Selwyn J.D."/>
            <person name="Vollmer S.V."/>
        </authorList>
    </citation>
    <scope>NUCLEOTIDE SEQUENCE</scope>
    <source>
        <strain evidence="2">K2</strain>
    </source>
</reference>
<feature type="chain" id="PRO_5042294483" evidence="1">
    <location>
        <begin position="19"/>
        <end position="137"/>
    </location>
</feature>